<feature type="compositionally biased region" description="Basic and acidic residues" evidence="1">
    <location>
        <begin position="151"/>
        <end position="165"/>
    </location>
</feature>
<feature type="compositionally biased region" description="Polar residues" evidence="1">
    <location>
        <begin position="183"/>
        <end position="195"/>
    </location>
</feature>
<gene>
    <name evidence="4" type="ORF">PENNAL_c0031G07672</name>
    <name evidence="3" type="ORF">PNAL_LOCUS3933</name>
</gene>
<keyword evidence="5" id="KW-1185">Reference proteome</keyword>
<proteinExistence type="predicted"/>
<evidence type="ECO:0000313" key="3">
    <source>
        <dbReference type="EMBL" id="CAG8073813.1"/>
    </source>
</evidence>
<feature type="compositionally biased region" description="Basic residues" evidence="1">
    <location>
        <begin position="223"/>
        <end position="241"/>
    </location>
</feature>
<reference evidence="5" key="2">
    <citation type="journal article" date="2017" name="Nat. Microbiol.">
        <title>Global analysis of biosynthetic gene clusters reveals vast potential of secondary metabolite production in Penicillium species.</title>
        <authorList>
            <person name="Nielsen J.C."/>
            <person name="Grijseels S."/>
            <person name="Prigent S."/>
            <person name="Ji B."/>
            <person name="Dainat J."/>
            <person name="Nielsen K.F."/>
            <person name="Frisvad J.C."/>
            <person name="Workman M."/>
            <person name="Nielsen J."/>
        </authorList>
    </citation>
    <scope>NUCLEOTIDE SEQUENCE [LARGE SCALE GENOMIC DNA]</scope>
    <source>
        <strain evidence="5">IBT 13039</strain>
    </source>
</reference>
<evidence type="ECO:0000313" key="5">
    <source>
        <dbReference type="Proteomes" id="UP000191691"/>
    </source>
</evidence>
<comment type="caution">
    <text evidence="4">The sequence shown here is derived from an EMBL/GenBank/DDBJ whole genome shotgun (WGS) entry which is preliminary data.</text>
</comment>
<feature type="compositionally biased region" description="Acidic residues" evidence="1">
    <location>
        <begin position="166"/>
        <end position="175"/>
    </location>
</feature>
<dbReference type="EMBL" id="CAJVNV010000140">
    <property type="protein sequence ID" value="CAG8073813.1"/>
    <property type="molecule type" value="Genomic_DNA"/>
</dbReference>
<dbReference type="Proteomes" id="UP001153461">
    <property type="component" value="Unassembled WGS sequence"/>
</dbReference>
<reference evidence="3" key="3">
    <citation type="submission" date="2021-07" db="EMBL/GenBank/DDBJ databases">
        <authorList>
            <person name="Branca A.L. A."/>
        </authorList>
    </citation>
    <scope>NUCLEOTIDE SEQUENCE</scope>
</reference>
<feature type="domain" description="DUF6604" evidence="2">
    <location>
        <begin position="9"/>
        <end position="326"/>
    </location>
</feature>
<dbReference type="InterPro" id="IPR016864">
    <property type="entry name" value="UCP028035"/>
</dbReference>
<evidence type="ECO:0000313" key="4">
    <source>
        <dbReference type="EMBL" id="OQE83633.1"/>
    </source>
</evidence>
<accession>A0A1V6Y8P7</accession>
<dbReference type="Proteomes" id="UP000191691">
    <property type="component" value="Unassembled WGS sequence"/>
</dbReference>
<dbReference type="OrthoDB" id="5339038at2759"/>
<protein>
    <recommendedName>
        <fullName evidence="2">DUF6604 domain-containing protein</fullName>
    </recommendedName>
</protein>
<dbReference type="OMA" id="CIVDAFT"/>
<dbReference type="PIRSF" id="PIRSF028035">
    <property type="entry name" value="UCP028035"/>
    <property type="match status" value="1"/>
</dbReference>
<evidence type="ECO:0000259" key="2">
    <source>
        <dbReference type="Pfam" id="PF20253"/>
    </source>
</evidence>
<evidence type="ECO:0000256" key="1">
    <source>
        <dbReference type="SAM" id="MobiDB-lite"/>
    </source>
</evidence>
<organism evidence="4 5">
    <name type="scientific">Penicillium nalgiovense</name>
    <dbReference type="NCBI Taxonomy" id="60175"/>
    <lineage>
        <taxon>Eukaryota</taxon>
        <taxon>Fungi</taxon>
        <taxon>Dikarya</taxon>
        <taxon>Ascomycota</taxon>
        <taxon>Pezizomycotina</taxon>
        <taxon>Eurotiomycetes</taxon>
        <taxon>Eurotiomycetidae</taxon>
        <taxon>Eurotiales</taxon>
        <taxon>Aspergillaceae</taxon>
        <taxon>Penicillium</taxon>
    </lineage>
</organism>
<dbReference type="STRING" id="60175.A0A1V6Y8P7"/>
<reference evidence="4" key="1">
    <citation type="submission" date="2016-10" db="EMBL/GenBank/DDBJ databases">
        <title>Uncovering the secondary metabolism of Penicillium species provides insights into the evolution of 6-MSA pathways.</title>
        <authorList>
            <person name="Nielsen J.C."/>
            <person name="Nielsen J."/>
        </authorList>
    </citation>
    <scope>NUCLEOTIDE SEQUENCE [LARGE SCALE GENOMIC DNA]</scope>
    <source>
        <strain evidence="4">IBT 13039</strain>
    </source>
</reference>
<dbReference type="AlphaFoldDB" id="A0A1V6Y8P7"/>
<dbReference type="Pfam" id="PF20253">
    <property type="entry name" value="DUF6604"/>
    <property type="match status" value="1"/>
</dbReference>
<feature type="region of interest" description="Disordered" evidence="1">
    <location>
        <begin position="146"/>
        <end position="251"/>
    </location>
</feature>
<dbReference type="PANTHER" id="PTHR38795:SF1">
    <property type="entry name" value="DUF6604 DOMAIN-CONTAINING PROTEIN"/>
    <property type="match status" value="1"/>
</dbReference>
<dbReference type="EMBL" id="MOOB01000031">
    <property type="protein sequence ID" value="OQE83633.1"/>
    <property type="molecule type" value="Genomic_DNA"/>
</dbReference>
<dbReference type="PANTHER" id="PTHR38795">
    <property type="entry name" value="DUF6604 DOMAIN-CONTAINING PROTEIN"/>
    <property type="match status" value="1"/>
</dbReference>
<feature type="region of interest" description="Disordered" evidence="1">
    <location>
        <begin position="713"/>
        <end position="738"/>
    </location>
</feature>
<dbReference type="InterPro" id="IPR046539">
    <property type="entry name" value="DUF6604"/>
</dbReference>
<sequence>MADRYTYLRYKRYEEHIVQWIINTSDHIIKNFPSEPPVAAKTTKTKGVSLARLKSLSALIAKHIDPIPTDIFRLFKSLIDARIETHDFFLRVSGSDLDPNIRRSNESHEHWINGLIDAFEALGGETGQLKTKFDSDAPNEDEEQIIFENKSSLRPDRQTKERGEGGPEEIDGDAPNEDKEQSIFENKFSTLSLDSQMKEGGESGNEESDENANLAGPATPAATRRRKRNKRGRKPKGKRRSAGTASTTSDLQDAPLESYRIVEDESGMVTEYLMAVYSLVSQMVDLRHYLQAVWSWVAYGGFNSVVAANLCNVAIGMIRDTQSQIFVDFPDGDSFDIIMKSLIGDTEKAQDQFRIQIPRQKPDGTGDMSQELDIDVKEDFLLDSYQNLCDFVTDYQATGTGKPTKGMLKSIRNWDPKLDLEKATKKQRLKWRRAYTINWLYDLVNVFSSVVIHEQTLKRQHIPLETVDWSRDGPWSEHRRLFGINDFAGDITHLAVQEPGKDFRSKILPHHVFQLQSIVDSLAVSRGWTIGIFEGHVLNDPASEFRPRRDIDLFMGRESKSGKGFCESVDVLTQIFDRDDMLPRDSKIASLNEKLIALRQDFDNWLGETKYTYGLESRFSNTNSNGLWEYSPFLCGAGLSEALELAYGMGMLLWDKFPEPMCVLHLHNMLVQKGLIARPIIMWSAIESFFRDSFFSNGNIPTSEFAEAINTRIGGPNAHRSSPRNRPQRQQLSRNATNVNELLDPSVNRFFKTKSLLQVYRGANWIPDRIPDEDIPLPIHLALMRLAETRKTRDRVTGEFTLADTDLVRRARSGGLSDKEIIRMTSNLILSEPPDVSEMMSTSQPTIPEGYPFGPAGGPSKLDLSLPTYLDILKLDLVADVCGVTPLSGLNYNSVLVHCYWMFRQIEEKLKACQSITWPRAYLEDCELIQRESFTVRALGERDPECLEIIAGVFEGERPGFMDHIYWDTLLDTSGEPEIVVPEGYKALSSLDSCSIM</sequence>
<name>A0A1V6Y8P7_PENNA</name>